<evidence type="ECO:0000256" key="6">
    <source>
        <dbReference type="ARBA" id="ARBA00022729"/>
    </source>
</evidence>
<keyword evidence="8" id="KW-0406">Ion transport</keyword>
<dbReference type="InterPro" id="IPR010917">
    <property type="entry name" value="TonB_rcpt_CS"/>
</dbReference>
<comment type="subcellular location">
    <subcellularLocation>
        <location evidence="1 12">Cell outer membrane</location>
        <topology evidence="1 12">Multi-pass membrane protein</topology>
    </subcellularLocation>
</comment>
<dbReference type="InterPro" id="IPR012910">
    <property type="entry name" value="Plug_dom"/>
</dbReference>
<dbReference type="InterPro" id="IPR036942">
    <property type="entry name" value="Beta-barrel_TonB_sf"/>
</dbReference>
<keyword evidence="5 12" id="KW-0812">Transmembrane</keyword>
<reference evidence="18" key="1">
    <citation type="journal article" date="2021" name="Arch. Microbiol.">
        <title>Methyloradius palustris gen. nov., sp. nov., a methanol-oxidizing bacterium isolated from snow.</title>
        <authorList>
            <person name="Miyadera T."/>
            <person name="Kojima H."/>
            <person name="Fukui M."/>
        </authorList>
    </citation>
    <scope>NUCLEOTIDE SEQUENCE</scope>
    <source>
        <strain evidence="18">Zm11</strain>
    </source>
</reference>
<evidence type="ECO:0000256" key="14">
    <source>
        <dbReference type="RuleBase" id="RU003357"/>
    </source>
</evidence>
<keyword evidence="4" id="KW-0410">Iron transport</keyword>
<keyword evidence="18" id="KW-0675">Receptor</keyword>
<evidence type="ECO:0000256" key="7">
    <source>
        <dbReference type="ARBA" id="ARBA00023004"/>
    </source>
</evidence>
<dbReference type="GO" id="GO:0006826">
    <property type="term" value="P:iron ion transport"/>
    <property type="evidence" value="ECO:0007669"/>
    <property type="project" value="UniProtKB-KW"/>
</dbReference>
<protein>
    <submittedName>
        <fullName evidence="18">TonB-dependent receptor</fullName>
    </submittedName>
</protein>
<dbReference type="InterPro" id="IPR039426">
    <property type="entry name" value="TonB-dep_rcpt-like"/>
</dbReference>
<evidence type="ECO:0000256" key="2">
    <source>
        <dbReference type="ARBA" id="ARBA00022448"/>
    </source>
</evidence>
<evidence type="ECO:0000313" key="19">
    <source>
        <dbReference type="Proteomes" id="UP000826722"/>
    </source>
</evidence>
<keyword evidence="7" id="KW-0408">Iron</keyword>
<evidence type="ECO:0000256" key="13">
    <source>
        <dbReference type="PROSITE-ProRule" id="PRU10144"/>
    </source>
</evidence>
<name>A0A8D5JKX3_9PROT</name>
<keyword evidence="3 12" id="KW-1134">Transmembrane beta strand</keyword>
<evidence type="ECO:0000256" key="9">
    <source>
        <dbReference type="ARBA" id="ARBA00023077"/>
    </source>
</evidence>
<dbReference type="PANTHER" id="PTHR32552:SF81">
    <property type="entry name" value="TONB-DEPENDENT OUTER MEMBRANE RECEPTOR"/>
    <property type="match status" value="1"/>
</dbReference>
<dbReference type="AlphaFoldDB" id="A0A8D5JKX3"/>
<feature type="region of interest" description="Disordered" evidence="15">
    <location>
        <begin position="48"/>
        <end position="83"/>
    </location>
</feature>
<keyword evidence="11 12" id="KW-0998">Cell outer membrane</keyword>
<keyword evidence="9 14" id="KW-0798">TonB box</keyword>
<dbReference type="Gene3D" id="2.40.170.20">
    <property type="entry name" value="TonB-dependent receptor, beta-barrel domain"/>
    <property type="match status" value="1"/>
</dbReference>
<evidence type="ECO:0000256" key="4">
    <source>
        <dbReference type="ARBA" id="ARBA00022496"/>
    </source>
</evidence>
<evidence type="ECO:0000256" key="3">
    <source>
        <dbReference type="ARBA" id="ARBA00022452"/>
    </source>
</evidence>
<organism evidence="18 19">
    <name type="scientific">Methyloradius palustris</name>
    <dbReference type="NCBI Taxonomy" id="2778876"/>
    <lineage>
        <taxon>Bacteria</taxon>
        <taxon>Pseudomonadati</taxon>
        <taxon>Pseudomonadota</taxon>
        <taxon>Betaproteobacteria</taxon>
        <taxon>Nitrosomonadales</taxon>
        <taxon>Methylophilaceae</taxon>
        <taxon>Methyloradius</taxon>
    </lineage>
</organism>
<keyword evidence="6" id="KW-0732">Signal</keyword>
<dbReference type="PROSITE" id="PS52016">
    <property type="entry name" value="TONB_DEPENDENT_REC_3"/>
    <property type="match status" value="1"/>
</dbReference>
<evidence type="ECO:0000259" key="16">
    <source>
        <dbReference type="Pfam" id="PF00593"/>
    </source>
</evidence>
<evidence type="ECO:0000256" key="10">
    <source>
        <dbReference type="ARBA" id="ARBA00023136"/>
    </source>
</evidence>
<keyword evidence="19" id="KW-1185">Reference proteome</keyword>
<dbReference type="KEGG" id="mpau:ZMTM_05840"/>
<feature type="short sequence motif" description="TonB C-terminal box" evidence="13">
    <location>
        <begin position="789"/>
        <end position="806"/>
    </location>
</feature>
<sequence>MSKIRTDKKDAASVASIFIKKPIATAIIGALAGTLFTTQLYAADDVKDKPATEEQKSGTDSATADSSSSASKPAAQDENRLSSVVVTAQKREESAQNVATSISVLDGKELLDKGIGRSASEVLNYVPNASAGTQQHGRPRWWIRGVGAGQQQIDFPNPVGFYQDDVYISNASATGFPLFDIDRVEVLRGPQGTLWGKNTTGGAINVLAKKPTFSGDDNYFKTDYGTYNDKIIEGAIGGSIIDERIAGRLSVHDENQDGRFTNVFKNQKDGSLTDSAIRGQLLFELTPDLEALLNVHYRNYKTNGAITTVTGTGVGGAYINGYIPSTNINDVSTNAPDTSKTTQNGVSLNLKWQLGQYALTSITGYEDFGNVAQADSDFTPLEIGRTYNDAKSRQISQEFRLASPREDRLNWLTGFHFFKEDIDSYSASARLPNGTVPAQAGSTAPTAYSLTTFNHKTESYAIFGSSTYNFTEQFNTTLGLRWTTEEKKLDLNRLNNAAGGASWSNLASWWNSYTGTYGNPIVGQTSTFTDTETKRWDALTYDLTPEYKLTPTDRVYFKFAHGVKSGGFNTAATTSAALNTLSPENLNSYELGYKSEWLDGRLNFNANVFHYDYKNAQVNIVGALAGSPTPVSYLQNVTSSHVNGAEFEVEALPTNNLHINANIGLLETKFDDFDILNGGGNRDGNQFVRSPHFSSLLAADYKIPLDNGRKVVVGGDWRYLGDQFYFVDPQNNPLLNQEAYSIVNARVTYSTAKDRIAVTGYVNNLTDENYHNHALPGARAGAVAATGAATYWANPRTAGISVTLRF</sequence>
<dbReference type="InterPro" id="IPR000531">
    <property type="entry name" value="Beta-barrel_TonB"/>
</dbReference>
<keyword evidence="2 12" id="KW-0813">Transport</keyword>
<gene>
    <name evidence="18" type="primary">fyuA</name>
    <name evidence="18" type="ORF">ZMTM_05840</name>
</gene>
<evidence type="ECO:0000256" key="5">
    <source>
        <dbReference type="ARBA" id="ARBA00022692"/>
    </source>
</evidence>
<evidence type="ECO:0000256" key="11">
    <source>
        <dbReference type="ARBA" id="ARBA00023237"/>
    </source>
</evidence>
<dbReference type="Pfam" id="PF00593">
    <property type="entry name" value="TonB_dep_Rec_b-barrel"/>
    <property type="match status" value="1"/>
</dbReference>
<feature type="domain" description="TonB-dependent receptor plug" evidence="17">
    <location>
        <begin position="95"/>
        <end position="203"/>
    </location>
</feature>
<keyword evidence="10 12" id="KW-0472">Membrane</keyword>
<accession>A0A8D5JKX3</accession>
<dbReference type="EMBL" id="AP024110">
    <property type="protein sequence ID" value="BCM24325.1"/>
    <property type="molecule type" value="Genomic_DNA"/>
</dbReference>
<dbReference type="Pfam" id="PF07715">
    <property type="entry name" value="Plug"/>
    <property type="match status" value="1"/>
</dbReference>
<feature type="domain" description="TonB-dependent receptor-like beta-barrel" evidence="16">
    <location>
        <begin position="301"/>
        <end position="765"/>
    </location>
</feature>
<dbReference type="RefSeq" id="WP_221764872.1">
    <property type="nucleotide sequence ID" value="NZ_AP024110.1"/>
</dbReference>
<evidence type="ECO:0000256" key="1">
    <source>
        <dbReference type="ARBA" id="ARBA00004571"/>
    </source>
</evidence>
<dbReference type="Proteomes" id="UP000826722">
    <property type="component" value="Chromosome"/>
</dbReference>
<proteinExistence type="inferred from homology"/>
<evidence type="ECO:0000313" key="18">
    <source>
        <dbReference type="EMBL" id="BCM24325.1"/>
    </source>
</evidence>
<dbReference type="PROSITE" id="PS01156">
    <property type="entry name" value="TONB_DEPENDENT_REC_2"/>
    <property type="match status" value="1"/>
</dbReference>
<dbReference type="PANTHER" id="PTHR32552">
    <property type="entry name" value="FERRICHROME IRON RECEPTOR-RELATED"/>
    <property type="match status" value="1"/>
</dbReference>
<evidence type="ECO:0000256" key="15">
    <source>
        <dbReference type="SAM" id="MobiDB-lite"/>
    </source>
</evidence>
<evidence type="ECO:0000259" key="17">
    <source>
        <dbReference type="Pfam" id="PF07715"/>
    </source>
</evidence>
<dbReference type="GO" id="GO:0009279">
    <property type="term" value="C:cell outer membrane"/>
    <property type="evidence" value="ECO:0007669"/>
    <property type="project" value="UniProtKB-SubCell"/>
</dbReference>
<feature type="compositionally biased region" description="Low complexity" evidence="15">
    <location>
        <begin position="58"/>
        <end position="74"/>
    </location>
</feature>
<comment type="similarity">
    <text evidence="12 14">Belongs to the TonB-dependent receptor family.</text>
</comment>
<feature type="compositionally biased region" description="Basic and acidic residues" evidence="15">
    <location>
        <begin position="48"/>
        <end position="57"/>
    </location>
</feature>
<evidence type="ECO:0000256" key="8">
    <source>
        <dbReference type="ARBA" id="ARBA00023065"/>
    </source>
</evidence>
<evidence type="ECO:0000256" key="12">
    <source>
        <dbReference type="PROSITE-ProRule" id="PRU01360"/>
    </source>
</evidence>
<dbReference type="SUPFAM" id="SSF56935">
    <property type="entry name" value="Porins"/>
    <property type="match status" value="1"/>
</dbReference>